<evidence type="ECO:0000313" key="10">
    <source>
        <dbReference type="EMBL" id="KAJ4368209.1"/>
    </source>
</evidence>
<dbReference type="GO" id="GO:0005634">
    <property type="term" value="C:nucleus"/>
    <property type="evidence" value="ECO:0007669"/>
    <property type="project" value="UniProtKB-SubCell"/>
</dbReference>
<dbReference type="InterPro" id="IPR001951">
    <property type="entry name" value="Histone_H4"/>
</dbReference>
<evidence type="ECO:0000313" key="11">
    <source>
        <dbReference type="Proteomes" id="UP001140560"/>
    </source>
</evidence>
<dbReference type="GO" id="GO:0030527">
    <property type="term" value="F:structural constituent of chromatin"/>
    <property type="evidence" value="ECO:0007669"/>
    <property type="project" value="InterPro"/>
</dbReference>
<evidence type="ECO:0000256" key="6">
    <source>
        <dbReference type="ARBA" id="ARBA00023242"/>
    </source>
</evidence>
<keyword evidence="5 8" id="KW-0238">DNA-binding</keyword>
<comment type="subunit">
    <text evidence="8">The nucleosome is a histone octamer containing two molecules each of H2A, H2B, H3 and H4 assembled in one H3-H4 heterotetramer and two H2A-H2B heterodimers. The octamer wraps approximately 147 bp of DNA.</text>
</comment>
<dbReference type="PRINTS" id="PR00623">
    <property type="entry name" value="HISTONEH4"/>
</dbReference>
<evidence type="ECO:0000256" key="4">
    <source>
        <dbReference type="ARBA" id="ARBA00022454"/>
    </source>
</evidence>
<comment type="subcellular location">
    <subcellularLocation>
        <location evidence="2">Chromosome</location>
    </subcellularLocation>
    <subcellularLocation>
        <location evidence="1">Nucleus</location>
    </subcellularLocation>
</comment>
<accession>A0A9W8Y537</accession>
<proteinExistence type="inferred from homology"/>
<comment type="function">
    <text evidence="8">Core component of nucleosome. Nucleosomes wrap and compact DNA into chromatin, limiting DNA accessibility to the cellular machineries which require DNA as a template. Histones thereby play a central role in transcription regulation, DNA repair, DNA replication and chromosomal stability. DNA accessibility is regulated via a complex set of post-translational modifications of histones, also called histone code, and nucleosome remodeling.</text>
</comment>
<comment type="caution">
    <text evidence="10">The sequence shown here is derived from an EMBL/GenBank/DDBJ whole genome shotgun (WGS) entry which is preliminary data.</text>
</comment>
<evidence type="ECO:0000256" key="8">
    <source>
        <dbReference type="RuleBase" id="RU000528"/>
    </source>
</evidence>
<keyword evidence="11" id="KW-1185">Reference proteome</keyword>
<gene>
    <name evidence="10" type="ORF">N0V83_006565</name>
</gene>
<keyword evidence="7 8" id="KW-0544">Nucleosome core</keyword>
<evidence type="ECO:0000256" key="1">
    <source>
        <dbReference type="ARBA" id="ARBA00004123"/>
    </source>
</evidence>
<dbReference type="InterPro" id="IPR009072">
    <property type="entry name" value="Histone-fold"/>
</dbReference>
<dbReference type="CDD" id="cd22912">
    <property type="entry name" value="HFD_H4"/>
    <property type="match status" value="1"/>
</dbReference>
<dbReference type="Gene3D" id="1.10.20.10">
    <property type="entry name" value="Histone, subunit A"/>
    <property type="match status" value="1"/>
</dbReference>
<evidence type="ECO:0000256" key="3">
    <source>
        <dbReference type="ARBA" id="ARBA00006564"/>
    </source>
</evidence>
<dbReference type="Proteomes" id="UP001140560">
    <property type="component" value="Unassembled WGS sequence"/>
</dbReference>
<dbReference type="EMBL" id="JAPEUY010000011">
    <property type="protein sequence ID" value="KAJ4368209.1"/>
    <property type="molecule type" value="Genomic_DNA"/>
</dbReference>
<dbReference type="GO" id="GO:0000786">
    <property type="term" value="C:nucleosome"/>
    <property type="evidence" value="ECO:0007669"/>
    <property type="project" value="UniProtKB-KW"/>
</dbReference>
<dbReference type="SMART" id="SM00417">
    <property type="entry name" value="H4"/>
    <property type="match status" value="1"/>
</dbReference>
<dbReference type="PANTHER" id="PTHR10484">
    <property type="entry name" value="HISTONE H4"/>
    <property type="match status" value="1"/>
</dbReference>
<reference evidence="10" key="1">
    <citation type="submission" date="2022-10" db="EMBL/GenBank/DDBJ databases">
        <title>Tapping the CABI collections for fungal endophytes: first genome assemblies for Collariella, Neodidymelliopsis, Ascochyta clinopodiicola, Didymella pomorum, Didymosphaeria variabile, Neocosmospora piperis and Neocucurbitaria cava.</title>
        <authorList>
            <person name="Hill R."/>
        </authorList>
    </citation>
    <scope>NUCLEOTIDE SEQUENCE</scope>
    <source>
        <strain evidence="10">IMI 356814</strain>
    </source>
</reference>
<name>A0A9W8Y537_9PLEO</name>
<dbReference type="SUPFAM" id="SSF47113">
    <property type="entry name" value="Histone-fold"/>
    <property type="match status" value="1"/>
</dbReference>
<dbReference type="GO" id="GO:0003677">
    <property type="term" value="F:DNA binding"/>
    <property type="evidence" value="ECO:0007669"/>
    <property type="project" value="UniProtKB-KW"/>
</dbReference>
<organism evidence="10 11">
    <name type="scientific">Neocucurbitaria cava</name>
    <dbReference type="NCBI Taxonomy" id="798079"/>
    <lineage>
        <taxon>Eukaryota</taxon>
        <taxon>Fungi</taxon>
        <taxon>Dikarya</taxon>
        <taxon>Ascomycota</taxon>
        <taxon>Pezizomycotina</taxon>
        <taxon>Dothideomycetes</taxon>
        <taxon>Pleosporomycetidae</taxon>
        <taxon>Pleosporales</taxon>
        <taxon>Pleosporineae</taxon>
        <taxon>Cucurbitariaceae</taxon>
        <taxon>Neocucurbitaria</taxon>
    </lineage>
</organism>
<keyword evidence="4 8" id="KW-0158">Chromosome</keyword>
<feature type="region of interest" description="Disordered" evidence="9">
    <location>
        <begin position="1"/>
        <end position="45"/>
    </location>
</feature>
<keyword evidence="6 8" id="KW-0539">Nucleus</keyword>
<protein>
    <recommendedName>
        <fullName evidence="8">Histone H4</fullName>
    </recommendedName>
</protein>
<dbReference type="GO" id="GO:0046982">
    <property type="term" value="F:protein heterodimerization activity"/>
    <property type="evidence" value="ECO:0007669"/>
    <property type="project" value="InterPro"/>
</dbReference>
<evidence type="ECO:0000256" key="2">
    <source>
        <dbReference type="ARBA" id="ARBA00004286"/>
    </source>
</evidence>
<feature type="compositionally biased region" description="Low complexity" evidence="9">
    <location>
        <begin position="26"/>
        <end position="36"/>
    </location>
</feature>
<evidence type="ECO:0000256" key="5">
    <source>
        <dbReference type="ARBA" id="ARBA00023125"/>
    </source>
</evidence>
<dbReference type="AlphaFoldDB" id="A0A9W8Y537"/>
<sequence>MVDERPKQFGGTHRFGAAPRPGITRPTQGSTPTVSGSPGGASRATTLGLGLGKGAQGLGKSKGLKRHMKIQRDTIYGVTKGDIRRIARRGGVKRISATIYDDVRQALKERLARILKDVISVVEMCGRKTVSVTDIVFILNKQGTTLYGYDPSFTGIRH</sequence>
<evidence type="ECO:0000256" key="9">
    <source>
        <dbReference type="SAM" id="MobiDB-lite"/>
    </source>
</evidence>
<dbReference type="OrthoDB" id="3919494at2759"/>
<evidence type="ECO:0000256" key="7">
    <source>
        <dbReference type="ARBA" id="ARBA00023269"/>
    </source>
</evidence>
<comment type="similarity">
    <text evidence="3 8">Belongs to the histone H4 family.</text>
</comment>